<feature type="transmembrane region" description="Helical" evidence="9">
    <location>
        <begin position="265"/>
        <end position="284"/>
    </location>
</feature>
<dbReference type="Gene3D" id="3.40.30.10">
    <property type="entry name" value="Glutaredoxin"/>
    <property type="match status" value="1"/>
</dbReference>
<dbReference type="Proteomes" id="UP000799779">
    <property type="component" value="Unassembled WGS sequence"/>
</dbReference>
<comment type="subcellular location">
    <subcellularLocation>
        <location evidence="2">Endoplasmic reticulum membrane</location>
        <topology evidence="2">Multi-pass membrane protein</topology>
    </subcellularLocation>
</comment>
<feature type="transmembrane region" description="Helical" evidence="9">
    <location>
        <begin position="296"/>
        <end position="317"/>
    </location>
</feature>
<proteinExistence type="inferred from homology"/>
<dbReference type="SUPFAM" id="SSF52833">
    <property type="entry name" value="Thioredoxin-like"/>
    <property type="match status" value="1"/>
</dbReference>
<dbReference type="OrthoDB" id="67566at2759"/>
<feature type="chain" id="PRO_5025425203" description="Magnesium transporter protein-like protein 1" evidence="10">
    <location>
        <begin position="19"/>
        <end position="329"/>
    </location>
</feature>
<evidence type="ECO:0000256" key="5">
    <source>
        <dbReference type="ARBA" id="ARBA00022729"/>
    </source>
</evidence>
<keyword evidence="8 9" id="KW-0472">Membrane</keyword>
<reference evidence="11" key="1">
    <citation type="journal article" date="2020" name="Stud. Mycol.">
        <title>101 Dothideomycetes genomes: a test case for predicting lifestyles and emergence of pathogens.</title>
        <authorList>
            <person name="Haridas S."/>
            <person name="Albert R."/>
            <person name="Binder M."/>
            <person name="Bloem J."/>
            <person name="Labutti K."/>
            <person name="Salamov A."/>
            <person name="Andreopoulos B."/>
            <person name="Baker S."/>
            <person name="Barry K."/>
            <person name="Bills G."/>
            <person name="Bluhm B."/>
            <person name="Cannon C."/>
            <person name="Castanera R."/>
            <person name="Culley D."/>
            <person name="Daum C."/>
            <person name="Ezra D."/>
            <person name="Gonzalez J."/>
            <person name="Henrissat B."/>
            <person name="Kuo A."/>
            <person name="Liang C."/>
            <person name="Lipzen A."/>
            <person name="Lutzoni F."/>
            <person name="Magnuson J."/>
            <person name="Mondo S."/>
            <person name="Nolan M."/>
            <person name="Ohm R."/>
            <person name="Pangilinan J."/>
            <person name="Park H.-J."/>
            <person name="Ramirez L."/>
            <person name="Alfaro M."/>
            <person name="Sun H."/>
            <person name="Tritt A."/>
            <person name="Yoshinaga Y."/>
            <person name="Zwiers L.-H."/>
            <person name="Turgeon B."/>
            <person name="Goodwin S."/>
            <person name="Spatafora J."/>
            <person name="Crous P."/>
            <person name="Grigoriev I."/>
        </authorList>
    </citation>
    <scope>NUCLEOTIDE SEQUENCE</scope>
    <source>
        <strain evidence="11">CBS 123094</strain>
    </source>
</reference>
<organism evidence="11 12">
    <name type="scientific">Amniculicola lignicola CBS 123094</name>
    <dbReference type="NCBI Taxonomy" id="1392246"/>
    <lineage>
        <taxon>Eukaryota</taxon>
        <taxon>Fungi</taxon>
        <taxon>Dikarya</taxon>
        <taxon>Ascomycota</taxon>
        <taxon>Pezizomycotina</taxon>
        <taxon>Dothideomycetes</taxon>
        <taxon>Pleosporomycetidae</taxon>
        <taxon>Pleosporales</taxon>
        <taxon>Amniculicolaceae</taxon>
        <taxon>Amniculicola</taxon>
    </lineage>
</organism>
<evidence type="ECO:0000313" key="11">
    <source>
        <dbReference type="EMBL" id="KAF2000552.1"/>
    </source>
</evidence>
<dbReference type="InterPro" id="IPR021149">
    <property type="entry name" value="OligosaccharylTrfase_OST3/OST6"/>
</dbReference>
<dbReference type="Pfam" id="PF04756">
    <property type="entry name" value="OST3_OST6"/>
    <property type="match status" value="1"/>
</dbReference>
<evidence type="ECO:0000256" key="10">
    <source>
        <dbReference type="SAM" id="SignalP"/>
    </source>
</evidence>
<accession>A0A6A5WFZ4</accession>
<evidence type="ECO:0008006" key="13">
    <source>
        <dbReference type="Google" id="ProtNLM"/>
    </source>
</evidence>
<dbReference type="EMBL" id="ML977588">
    <property type="protein sequence ID" value="KAF2000552.1"/>
    <property type="molecule type" value="Genomic_DNA"/>
</dbReference>
<evidence type="ECO:0000256" key="6">
    <source>
        <dbReference type="ARBA" id="ARBA00022824"/>
    </source>
</evidence>
<evidence type="ECO:0000256" key="8">
    <source>
        <dbReference type="ARBA" id="ARBA00023136"/>
    </source>
</evidence>
<evidence type="ECO:0000256" key="1">
    <source>
        <dbReference type="ARBA" id="ARBA00002791"/>
    </source>
</evidence>
<evidence type="ECO:0000256" key="7">
    <source>
        <dbReference type="ARBA" id="ARBA00022989"/>
    </source>
</evidence>
<dbReference type="PANTHER" id="PTHR12692:SF0">
    <property type="entry name" value="GH11935P"/>
    <property type="match status" value="1"/>
</dbReference>
<evidence type="ECO:0000256" key="4">
    <source>
        <dbReference type="ARBA" id="ARBA00022692"/>
    </source>
</evidence>
<feature type="transmembrane region" description="Helical" evidence="9">
    <location>
        <begin position="180"/>
        <end position="205"/>
    </location>
</feature>
<evidence type="ECO:0000256" key="3">
    <source>
        <dbReference type="ARBA" id="ARBA00009561"/>
    </source>
</evidence>
<dbReference type="AlphaFoldDB" id="A0A6A5WFZ4"/>
<keyword evidence="7 9" id="KW-1133">Transmembrane helix</keyword>
<keyword evidence="4 9" id="KW-0812">Transmembrane</keyword>
<sequence length="329" mass="36180">MRWLQLLTASVLPFAALAAKKPSGDRFKDFRAKALSSGSLKLDDSSHAQLTKAPRDYSVAVLLTALETRFGCQLCREFQPEWDLLAKSWMKGDKNGDSRLLFGTLDFVDGKNTFQSLMLQTAPVLYFFPPTVGPGAKPDAQAIRYDFTSGPQSAETIHSWVARHLPADAPKPAVSRPINWVKIISVTTAVLGVITFFAVAAPYLIPILQNRNLWAAFSLIAILLFTSGHMFNHIRKTPYVSGDGKGGLSYFAGGFSNQFGLESQIVAAMYGVLAFAAISLAMKVPRIADPKAQQFAVILWSGVLFVMYSFLLSVFRIKNGGYPFWLPPF</sequence>
<evidence type="ECO:0000256" key="9">
    <source>
        <dbReference type="SAM" id="Phobius"/>
    </source>
</evidence>
<dbReference type="InterPro" id="IPR036249">
    <property type="entry name" value="Thioredoxin-like_sf"/>
</dbReference>
<gene>
    <name evidence="11" type="ORF">P154DRAFT_620076</name>
</gene>
<name>A0A6A5WFZ4_9PLEO</name>
<dbReference type="PANTHER" id="PTHR12692">
    <property type="entry name" value="DOLICHYL-DIPHOSPHOOLIGOSACCHARIDE--PROTEIN GLYCOSYLTRANSFERASE-RELATED"/>
    <property type="match status" value="1"/>
</dbReference>
<evidence type="ECO:0000256" key="2">
    <source>
        <dbReference type="ARBA" id="ARBA00004477"/>
    </source>
</evidence>
<dbReference type="FunFam" id="3.40.30.10:FF:000302">
    <property type="entry name" value="Oligosaccharyl transferase subunit (Gamma), putative"/>
    <property type="match status" value="1"/>
</dbReference>
<evidence type="ECO:0000313" key="12">
    <source>
        <dbReference type="Proteomes" id="UP000799779"/>
    </source>
</evidence>
<comment type="function">
    <text evidence="1">Subunit of the oligosaccharyl transferase (OST) complex that catalyzes the initial transfer of a defined glycan (Glc(3)Man(9)GlcNAc(2) in eukaryotes) from the lipid carrier dolichol-pyrophosphate to an asparagine residue within an Asn-X-Ser/Thr consensus motif in nascent polypeptide chains, the first step in protein N-glycosylation. N-glycosylation occurs cotranslationally and the complex associates with the Sec61 complex at the channel-forming translocon complex that mediates protein translocation across the endoplasmic reticulum (ER). All subunits are required for a maximal enzyme activity.</text>
</comment>
<comment type="similarity">
    <text evidence="3">Belongs to the OST3/OST6 family.</text>
</comment>
<dbReference type="GO" id="GO:0018279">
    <property type="term" value="P:protein N-linked glycosylation via asparagine"/>
    <property type="evidence" value="ECO:0007669"/>
    <property type="project" value="TreeGrafter"/>
</dbReference>
<keyword evidence="12" id="KW-1185">Reference proteome</keyword>
<keyword evidence="6" id="KW-0256">Endoplasmic reticulum</keyword>
<keyword evidence="5 10" id="KW-0732">Signal</keyword>
<feature type="transmembrane region" description="Helical" evidence="9">
    <location>
        <begin position="212"/>
        <end position="231"/>
    </location>
</feature>
<dbReference type="GO" id="GO:0008250">
    <property type="term" value="C:oligosaccharyltransferase complex"/>
    <property type="evidence" value="ECO:0007669"/>
    <property type="project" value="TreeGrafter"/>
</dbReference>
<protein>
    <recommendedName>
        <fullName evidence="13">Magnesium transporter protein-like protein 1</fullName>
    </recommendedName>
</protein>
<feature type="signal peptide" evidence="10">
    <location>
        <begin position="1"/>
        <end position="18"/>
    </location>
</feature>